<evidence type="ECO:0000256" key="6">
    <source>
        <dbReference type="ARBA" id="ARBA00023002"/>
    </source>
</evidence>
<gene>
    <name evidence="13" type="ORF">SAMN05443575_2883</name>
</gene>
<dbReference type="Proteomes" id="UP000186132">
    <property type="component" value="Unassembled WGS sequence"/>
</dbReference>
<keyword evidence="8" id="KW-0350">Heme biosynthesis</keyword>
<evidence type="ECO:0000256" key="8">
    <source>
        <dbReference type="ARBA" id="ARBA00023133"/>
    </source>
</evidence>
<accession>A0A1M5N288</accession>
<sequence length="325" mass="34201">MGVTTGPAFAAADRRAGRQVRWLPAWLQTAVALRGLAVASVVANTVIVVTGGAVRLTDSGLGCPTWPRCTENSLTPTSQSAAHGIIEFANRQLTFVLVVVAVATWVVAMVRRTERPLATVAALGIPAQAVLGGFTVLTHLNPWLVALHFLLSAAMLAVTMLLWWRVRDPLAVAPVEPRARLLARLTALAAAATLVIGTVVTGSGPHAGDLTDGRVRRTGLNPASMSQLHADAVMILVGLTVGLVILAHVLATSPAFRRAAWVLLAVELAQGVVGYTQYFLHLPELLVGVHMLGACLVWLAALQAQLLTEPAARRARAVRGLRTAG</sequence>
<feature type="transmembrane region" description="Helical" evidence="12">
    <location>
        <begin position="185"/>
        <end position="208"/>
    </location>
</feature>
<dbReference type="GO" id="GO:0046872">
    <property type="term" value="F:metal ion binding"/>
    <property type="evidence" value="ECO:0007669"/>
    <property type="project" value="UniProtKB-KW"/>
</dbReference>
<dbReference type="AlphaFoldDB" id="A0A1M5N288"/>
<evidence type="ECO:0000256" key="10">
    <source>
        <dbReference type="ARBA" id="ARBA00023157"/>
    </source>
</evidence>
<keyword evidence="2" id="KW-1003">Cell membrane</keyword>
<protein>
    <submittedName>
        <fullName evidence="13">Cytochrome c oxidase assembly protein subunit 15</fullName>
    </submittedName>
</protein>
<keyword evidence="6" id="KW-0560">Oxidoreductase</keyword>
<keyword evidence="5 12" id="KW-1133">Transmembrane helix</keyword>
<evidence type="ECO:0000256" key="5">
    <source>
        <dbReference type="ARBA" id="ARBA00022989"/>
    </source>
</evidence>
<reference evidence="13 14" key="1">
    <citation type="submission" date="2016-11" db="EMBL/GenBank/DDBJ databases">
        <authorList>
            <person name="Jaros S."/>
            <person name="Januszkiewicz K."/>
            <person name="Wedrychowicz H."/>
        </authorList>
    </citation>
    <scope>NUCLEOTIDE SEQUENCE [LARGE SCALE GENOMIC DNA]</scope>
    <source>
        <strain evidence="13 14">DSM 45627</strain>
    </source>
</reference>
<feature type="transmembrane region" description="Helical" evidence="12">
    <location>
        <begin position="228"/>
        <end position="247"/>
    </location>
</feature>
<dbReference type="RefSeq" id="WP_200800190.1">
    <property type="nucleotide sequence ID" value="NZ_FQVU01000003.1"/>
</dbReference>
<keyword evidence="7" id="KW-0408">Iron</keyword>
<dbReference type="PANTHER" id="PTHR35457:SF1">
    <property type="entry name" value="HEME A SYNTHASE"/>
    <property type="match status" value="1"/>
</dbReference>
<evidence type="ECO:0000256" key="9">
    <source>
        <dbReference type="ARBA" id="ARBA00023136"/>
    </source>
</evidence>
<evidence type="ECO:0000256" key="12">
    <source>
        <dbReference type="SAM" id="Phobius"/>
    </source>
</evidence>
<dbReference type="Pfam" id="PF02628">
    <property type="entry name" value="COX15-CtaA"/>
    <property type="match status" value="1"/>
</dbReference>
<feature type="transmembrane region" description="Helical" evidence="12">
    <location>
        <begin position="259"/>
        <end position="279"/>
    </location>
</feature>
<keyword evidence="14" id="KW-1185">Reference proteome</keyword>
<dbReference type="GO" id="GO:0016020">
    <property type="term" value="C:membrane"/>
    <property type="evidence" value="ECO:0007669"/>
    <property type="project" value="UniProtKB-SubCell"/>
</dbReference>
<evidence type="ECO:0000313" key="13">
    <source>
        <dbReference type="EMBL" id="SHG83123.1"/>
    </source>
</evidence>
<comment type="subcellular location">
    <subcellularLocation>
        <location evidence="1">Membrane</location>
        <topology evidence="1">Multi-pass membrane protein</topology>
    </subcellularLocation>
</comment>
<dbReference type="InterPro" id="IPR003780">
    <property type="entry name" value="COX15/CtaA_fam"/>
</dbReference>
<dbReference type="InterPro" id="IPR050450">
    <property type="entry name" value="COX15/CtaA_HemeA_synthase"/>
</dbReference>
<evidence type="ECO:0000256" key="4">
    <source>
        <dbReference type="ARBA" id="ARBA00022723"/>
    </source>
</evidence>
<keyword evidence="3 12" id="KW-0812">Transmembrane</keyword>
<evidence type="ECO:0000256" key="2">
    <source>
        <dbReference type="ARBA" id="ARBA00022475"/>
    </source>
</evidence>
<feature type="transmembrane region" description="Helical" evidence="12">
    <location>
        <begin position="31"/>
        <end position="54"/>
    </location>
</feature>
<evidence type="ECO:0000256" key="11">
    <source>
        <dbReference type="ARBA" id="ARBA00023444"/>
    </source>
</evidence>
<organism evidence="13 14">
    <name type="scientific">Jatrophihabitans endophyticus</name>
    <dbReference type="NCBI Taxonomy" id="1206085"/>
    <lineage>
        <taxon>Bacteria</taxon>
        <taxon>Bacillati</taxon>
        <taxon>Actinomycetota</taxon>
        <taxon>Actinomycetes</taxon>
        <taxon>Jatrophihabitantales</taxon>
        <taxon>Jatrophihabitantaceae</taxon>
        <taxon>Jatrophihabitans</taxon>
    </lineage>
</organism>
<dbReference type="STRING" id="1206085.SAMN05443575_2883"/>
<feature type="transmembrane region" description="Helical" evidence="12">
    <location>
        <begin position="117"/>
        <end position="137"/>
    </location>
</feature>
<dbReference type="PANTHER" id="PTHR35457">
    <property type="entry name" value="HEME A SYNTHASE"/>
    <property type="match status" value="1"/>
</dbReference>
<proteinExistence type="predicted"/>
<dbReference type="EMBL" id="FQVU01000003">
    <property type="protein sequence ID" value="SHG83123.1"/>
    <property type="molecule type" value="Genomic_DNA"/>
</dbReference>
<keyword evidence="9 12" id="KW-0472">Membrane</keyword>
<feature type="transmembrane region" description="Helical" evidence="12">
    <location>
        <begin position="285"/>
        <end position="307"/>
    </location>
</feature>
<keyword evidence="10" id="KW-1015">Disulfide bond</keyword>
<keyword evidence="4" id="KW-0479">Metal-binding</keyword>
<comment type="pathway">
    <text evidence="11">Porphyrin-containing compound metabolism.</text>
</comment>
<name>A0A1M5N288_9ACTN</name>
<feature type="transmembrane region" description="Helical" evidence="12">
    <location>
        <begin position="93"/>
        <end position="110"/>
    </location>
</feature>
<dbReference type="GO" id="GO:0006784">
    <property type="term" value="P:heme A biosynthetic process"/>
    <property type="evidence" value="ECO:0007669"/>
    <property type="project" value="InterPro"/>
</dbReference>
<evidence type="ECO:0000256" key="3">
    <source>
        <dbReference type="ARBA" id="ARBA00022692"/>
    </source>
</evidence>
<evidence type="ECO:0000313" key="14">
    <source>
        <dbReference type="Proteomes" id="UP000186132"/>
    </source>
</evidence>
<evidence type="ECO:0000256" key="1">
    <source>
        <dbReference type="ARBA" id="ARBA00004141"/>
    </source>
</evidence>
<evidence type="ECO:0000256" key="7">
    <source>
        <dbReference type="ARBA" id="ARBA00023004"/>
    </source>
</evidence>
<dbReference type="GO" id="GO:0016491">
    <property type="term" value="F:oxidoreductase activity"/>
    <property type="evidence" value="ECO:0007669"/>
    <property type="project" value="UniProtKB-KW"/>
</dbReference>
<feature type="transmembrane region" description="Helical" evidence="12">
    <location>
        <begin position="143"/>
        <end position="164"/>
    </location>
</feature>